<dbReference type="Pfam" id="PF14352">
    <property type="entry name" value="DUF4402"/>
    <property type="match status" value="1"/>
</dbReference>
<gene>
    <name evidence="1" type="ORF">L1I30_07640</name>
</gene>
<protein>
    <submittedName>
        <fullName evidence="1">DUF4402 domain-containing protein</fullName>
    </submittedName>
</protein>
<dbReference type="Proteomes" id="UP001179363">
    <property type="component" value="Unassembled WGS sequence"/>
</dbReference>
<sequence length="174" mass="18317">MKTLLKHKDNLNKTSYVILLLMMFYGSLVVAQENPPIPVEVDVNTSRFLNFGSFITGDSGGTVSVDYNSIRTSSGDIILLNLGQTVSSALFEVKVNPGTIISIAPTPAIVMNGSNGGSVTLNIDSYSTGSTFITTSSSEVINDVYIGGTLSVGNSTASPAGNYNGTFTITFIQQ</sequence>
<accession>A0ABS9EFG2</accession>
<proteinExistence type="predicted"/>
<reference evidence="1" key="1">
    <citation type="submission" date="2022-01" db="EMBL/GenBank/DDBJ databases">
        <title>Gillisia lutea sp. nov., isolated from marine plastic residues from the Malvarosa beach (Valencia, Spain).</title>
        <authorList>
            <person name="Vidal-Verdu A."/>
            <person name="Molina-Menor E."/>
            <person name="Satari L."/>
            <person name="Pascual J."/>
            <person name="Pereto J."/>
            <person name="Porcar M."/>
        </authorList>
    </citation>
    <scope>NUCLEOTIDE SEQUENCE</scope>
    <source>
        <strain evidence="1">M10.2A</strain>
    </source>
</reference>
<keyword evidence="2" id="KW-1185">Reference proteome</keyword>
<dbReference type="InterPro" id="IPR025514">
    <property type="entry name" value="DUF4402"/>
</dbReference>
<dbReference type="RefSeq" id="WP_236133686.1">
    <property type="nucleotide sequence ID" value="NZ_JAKGTH010000008.1"/>
</dbReference>
<evidence type="ECO:0000313" key="2">
    <source>
        <dbReference type="Proteomes" id="UP001179363"/>
    </source>
</evidence>
<comment type="caution">
    <text evidence="1">The sequence shown here is derived from an EMBL/GenBank/DDBJ whole genome shotgun (WGS) entry which is preliminary data.</text>
</comment>
<name>A0ABS9EFG2_9FLAO</name>
<organism evidence="1 2">
    <name type="scientific">Gillisia lutea</name>
    <dbReference type="NCBI Taxonomy" id="2909668"/>
    <lineage>
        <taxon>Bacteria</taxon>
        <taxon>Pseudomonadati</taxon>
        <taxon>Bacteroidota</taxon>
        <taxon>Flavobacteriia</taxon>
        <taxon>Flavobacteriales</taxon>
        <taxon>Flavobacteriaceae</taxon>
        <taxon>Gillisia</taxon>
    </lineage>
</organism>
<dbReference type="EMBL" id="JAKGTH010000008">
    <property type="protein sequence ID" value="MCF4101533.1"/>
    <property type="molecule type" value="Genomic_DNA"/>
</dbReference>
<evidence type="ECO:0000313" key="1">
    <source>
        <dbReference type="EMBL" id="MCF4101533.1"/>
    </source>
</evidence>